<dbReference type="Proteomes" id="UP000660339">
    <property type="component" value="Unassembled WGS sequence"/>
</dbReference>
<evidence type="ECO:0000313" key="2">
    <source>
        <dbReference type="EMBL" id="GIG12470.1"/>
    </source>
</evidence>
<keyword evidence="1" id="KW-0812">Transmembrane</keyword>
<evidence type="ECO:0000256" key="1">
    <source>
        <dbReference type="SAM" id="Phobius"/>
    </source>
</evidence>
<feature type="transmembrane region" description="Helical" evidence="1">
    <location>
        <begin position="28"/>
        <end position="52"/>
    </location>
</feature>
<dbReference type="AlphaFoldDB" id="A0A8J3L4Y9"/>
<dbReference type="EMBL" id="BONJ01000001">
    <property type="protein sequence ID" value="GIG12470.1"/>
    <property type="molecule type" value="Genomic_DNA"/>
</dbReference>
<accession>A0A8J3L4Y9</accession>
<proteinExistence type="predicted"/>
<keyword evidence="3" id="KW-1185">Reference proteome</keyword>
<protein>
    <submittedName>
        <fullName evidence="2">Uncharacterized protein</fullName>
    </submittedName>
</protein>
<organism evidence="2 3">
    <name type="scientific">Catellatospora methionotrophica</name>
    <dbReference type="NCBI Taxonomy" id="121620"/>
    <lineage>
        <taxon>Bacteria</taxon>
        <taxon>Bacillati</taxon>
        <taxon>Actinomycetota</taxon>
        <taxon>Actinomycetes</taxon>
        <taxon>Micromonosporales</taxon>
        <taxon>Micromonosporaceae</taxon>
        <taxon>Catellatospora</taxon>
    </lineage>
</organism>
<name>A0A8J3L4Y9_9ACTN</name>
<keyword evidence="1" id="KW-0472">Membrane</keyword>
<gene>
    <name evidence="2" type="ORF">Cme02nite_08020</name>
</gene>
<comment type="caution">
    <text evidence="2">The sequence shown here is derived from an EMBL/GenBank/DDBJ whole genome shotgun (WGS) entry which is preliminary data.</text>
</comment>
<evidence type="ECO:0000313" key="3">
    <source>
        <dbReference type="Proteomes" id="UP000660339"/>
    </source>
</evidence>
<dbReference type="RefSeq" id="WP_166385135.1">
    <property type="nucleotide sequence ID" value="NZ_BAAATT010000033.1"/>
</dbReference>
<reference evidence="2" key="1">
    <citation type="submission" date="2021-01" db="EMBL/GenBank/DDBJ databases">
        <title>Whole genome shotgun sequence of Catellatospora methionotrophica NBRC 14553.</title>
        <authorList>
            <person name="Komaki H."/>
            <person name="Tamura T."/>
        </authorList>
    </citation>
    <scope>NUCLEOTIDE SEQUENCE</scope>
    <source>
        <strain evidence="2">NBRC 14553</strain>
    </source>
</reference>
<sequence>MAVVLLAGQALGPLAVDALSSERFGRAALTFAVLAVALAFLSGGFRGTGLWLRTSPR</sequence>
<keyword evidence="1" id="KW-1133">Transmembrane helix</keyword>